<evidence type="ECO:0000313" key="3">
    <source>
        <dbReference type="Proteomes" id="UP001597135"/>
    </source>
</evidence>
<organism evidence="2 3">
    <name type="scientific">Litorisediminicola beolgyonensis</name>
    <dbReference type="NCBI Taxonomy" id="1173614"/>
    <lineage>
        <taxon>Bacteria</taxon>
        <taxon>Pseudomonadati</taxon>
        <taxon>Pseudomonadota</taxon>
        <taxon>Alphaproteobacteria</taxon>
        <taxon>Rhodobacterales</taxon>
        <taxon>Paracoccaceae</taxon>
        <taxon>Litorisediminicola</taxon>
    </lineage>
</organism>
<dbReference type="InterPro" id="IPR017740">
    <property type="entry name" value="TssA-like"/>
</dbReference>
<protein>
    <submittedName>
        <fullName evidence="2">Type VI secretion system protein TssA</fullName>
    </submittedName>
</protein>
<dbReference type="Pfam" id="PF06812">
    <property type="entry name" value="ImpA_N"/>
    <property type="match status" value="1"/>
</dbReference>
<dbReference type="InterPro" id="IPR010657">
    <property type="entry name" value="ImpA_N"/>
</dbReference>
<dbReference type="Proteomes" id="UP001597135">
    <property type="component" value="Unassembled WGS sequence"/>
</dbReference>
<dbReference type="NCBIfam" id="TIGR03363">
    <property type="entry name" value="VI_chp_8"/>
    <property type="match status" value="1"/>
</dbReference>
<name>A0ABW3ZKJ3_9RHOB</name>
<comment type="caution">
    <text evidence="2">The sequence shown here is derived from an EMBL/GenBank/DDBJ whole genome shotgun (WGS) entry which is preliminary data.</text>
</comment>
<feature type="domain" description="ImpA N-terminal" evidence="1">
    <location>
        <begin position="7"/>
        <end position="136"/>
    </location>
</feature>
<keyword evidence="3" id="KW-1185">Reference proteome</keyword>
<evidence type="ECO:0000259" key="1">
    <source>
        <dbReference type="Pfam" id="PF06812"/>
    </source>
</evidence>
<evidence type="ECO:0000313" key="2">
    <source>
        <dbReference type="EMBL" id="MFD1343677.1"/>
    </source>
</evidence>
<dbReference type="PANTHER" id="PTHR37951">
    <property type="entry name" value="CYTOPLASMIC PROTEIN-RELATED"/>
    <property type="match status" value="1"/>
</dbReference>
<proteinExistence type="predicted"/>
<sequence>MEIESLLAPIGEDQASGVELRNDARFHSIERLLEPAGRDVRLNSDGTINESAPPVDWSAVEAECLALAEEGRDLRLLTKLVRATYAADGFDGLAQGLELLRRSVAEFWDSIHPALRDRDDPKMVAMPRTNALRQLESDDNGLLGDLRFGALLQQRGLGTIFGDDFSMGTWSDFEVLNNAASGLNQSEKDAIVAEHAQRVNRVTAATRALAAEEPERAAAMMTGIGACIDGISALIATYGEVAGFGNEPGLSLPELTAFLTDCRKTLAAAVAASDDAAARSDTAAPSAAAPAGAAPAAAAAPAGGGGGNGTINSRKDVEDALDRIVAFYERTEPSSPIPHLARRVRRMVSMDFLELMEEVAPSGLKEFRSVAGVEEPKKR</sequence>
<dbReference type="EMBL" id="JBHTMU010000029">
    <property type="protein sequence ID" value="MFD1343677.1"/>
    <property type="molecule type" value="Genomic_DNA"/>
</dbReference>
<dbReference type="RefSeq" id="WP_386804832.1">
    <property type="nucleotide sequence ID" value="NZ_JBHTMU010000029.1"/>
</dbReference>
<dbReference type="PANTHER" id="PTHR37951:SF1">
    <property type="entry name" value="TYPE VI SECRETION SYSTEM COMPONENT TSSA1"/>
    <property type="match status" value="1"/>
</dbReference>
<gene>
    <name evidence="2" type="primary">tssA</name>
    <name evidence="2" type="ORF">ACFQ4E_14705</name>
</gene>
<accession>A0ABW3ZKJ3</accession>
<reference evidence="3" key="1">
    <citation type="journal article" date="2019" name="Int. J. Syst. Evol. Microbiol.">
        <title>The Global Catalogue of Microorganisms (GCM) 10K type strain sequencing project: providing services to taxonomists for standard genome sequencing and annotation.</title>
        <authorList>
            <consortium name="The Broad Institute Genomics Platform"/>
            <consortium name="The Broad Institute Genome Sequencing Center for Infectious Disease"/>
            <person name="Wu L."/>
            <person name="Ma J."/>
        </authorList>
    </citation>
    <scope>NUCLEOTIDE SEQUENCE [LARGE SCALE GENOMIC DNA]</scope>
    <source>
        <strain evidence="3">CCUG 62953</strain>
    </source>
</reference>